<dbReference type="EMBL" id="RKLV01000008">
    <property type="protein sequence ID" value="MCX2819476.1"/>
    <property type="molecule type" value="Genomic_DNA"/>
</dbReference>
<sequence length="220" mass="23691">MSQTPGMIDLHSHTFASDGELVPAEHARRAEVQGVEVLGITDHADASNVEDCVERIERAKETTPIEVLSGVEVTHVPPNRIASVVERARDAGADIVVAHGETPVEPVVEGTNRKAIEAGVDVLGHPGRITRDDARLAAERGVRLEITARGGHSLANGHVARMAEEKGATLVVDTDAHHPRDFITRDRAVEIARLAGLSHERAVEVVDDSPRELLDEKDLP</sequence>
<dbReference type="PANTHER" id="PTHR36928">
    <property type="entry name" value="PHOSPHATASE YCDX-RELATED"/>
    <property type="match status" value="1"/>
</dbReference>
<reference evidence="2" key="1">
    <citation type="submission" date="2022-09" db="EMBL/GenBank/DDBJ databases">
        <title>Haloadaptaus new haloarchaeum isolated from saline soil.</title>
        <authorList>
            <person name="Duran-Viseras A."/>
            <person name="Sanchez-Porro C."/>
            <person name="Ventosa A."/>
        </authorList>
    </citation>
    <scope>NUCLEOTIDE SEQUENCE</scope>
    <source>
        <strain evidence="2">F3-133</strain>
    </source>
</reference>
<keyword evidence="3" id="KW-1185">Reference proteome</keyword>
<dbReference type="SUPFAM" id="SSF89550">
    <property type="entry name" value="PHP domain-like"/>
    <property type="match status" value="1"/>
</dbReference>
<evidence type="ECO:0000313" key="2">
    <source>
        <dbReference type="EMBL" id="MCX2819476.1"/>
    </source>
</evidence>
<dbReference type="InterPro" id="IPR003141">
    <property type="entry name" value="Pol/His_phosphatase_N"/>
</dbReference>
<comment type="caution">
    <text evidence="2">The sequence shown here is derived from an EMBL/GenBank/DDBJ whole genome shotgun (WGS) entry which is preliminary data.</text>
</comment>
<accession>A0A9Q4C5A4</accession>
<dbReference type="Gene3D" id="3.20.20.140">
    <property type="entry name" value="Metal-dependent hydrolases"/>
    <property type="match status" value="1"/>
</dbReference>
<dbReference type="Proteomes" id="UP001149411">
    <property type="component" value="Unassembled WGS sequence"/>
</dbReference>
<organism evidence="2 3">
    <name type="scientific">Halorutilus salinus</name>
    <dbReference type="NCBI Taxonomy" id="2487751"/>
    <lineage>
        <taxon>Archaea</taxon>
        <taxon>Methanobacteriati</taxon>
        <taxon>Methanobacteriota</taxon>
        <taxon>Stenosarchaea group</taxon>
        <taxon>Halobacteria</taxon>
        <taxon>Halorutilales</taxon>
        <taxon>Halorutilaceae</taxon>
        <taxon>Halorutilus</taxon>
    </lineage>
</organism>
<proteinExistence type="predicted"/>
<dbReference type="GO" id="GO:0005829">
    <property type="term" value="C:cytosol"/>
    <property type="evidence" value="ECO:0007669"/>
    <property type="project" value="TreeGrafter"/>
</dbReference>
<dbReference type="Pfam" id="PF02811">
    <property type="entry name" value="PHP"/>
    <property type="match status" value="1"/>
</dbReference>
<dbReference type="InterPro" id="IPR016195">
    <property type="entry name" value="Pol/histidinol_Pase-like"/>
</dbReference>
<protein>
    <submittedName>
        <fullName evidence="2">Histidinol phosphate phosphatase domain-containing protein</fullName>
    </submittedName>
</protein>
<dbReference type="AlphaFoldDB" id="A0A9Q4C5A4"/>
<feature type="domain" description="Polymerase/histidinol phosphatase N-terminal" evidence="1">
    <location>
        <begin position="8"/>
        <end position="77"/>
    </location>
</feature>
<dbReference type="NCBIfam" id="NF004981">
    <property type="entry name" value="PRK06361.1"/>
    <property type="match status" value="1"/>
</dbReference>
<evidence type="ECO:0000313" key="3">
    <source>
        <dbReference type="Proteomes" id="UP001149411"/>
    </source>
</evidence>
<gene>
    <name evidence="2" type="ORF">EGH25_08950</name>
</gene>
<evidence type="ECO:0000259" key="1">
    <source>
        <dbReference type="SMART" id="SM00481"/>
    </source>
</evidence>
<dbReference type="SMART" id="SM00481">
    <property type="entry name" value="POLIIIAc"/>
    <property type="match status" value="1"/>
</dbReference>
<dbReference type="InterPro" id="IPR050243">
    <property type="entry name" value="PHP_phosphatase"/>
</dbReference>
<dbReference type="GO" id="GO:0042578">
    <property type="term" value="F:phosphoric ester hydrolase activity"/>
    <property type="evidence" value="ECO:0007669"/>
    <property type="project" value="TreeGrafter"/>
</dbReference>
<dbReference type="RefSeq" id="WP_266087765.1">
    <property type="nucleotide sequence ID" value="NZ_RKLV01000008.1"/>
</dbReference>
<dbReference type="InterPro" id="IPR004013">
    <property type="entry name" value="PHP_dom"/>
</dbReference>
<dbReference type="GO" id="GO:0008270">
    <property type="term" value="F:zinc ion binding"/>
    <property type="evidence" value="ECO:0007669"/>
    <property type="project" value="TreeGrafter"/>
</dbReference>
<dbReference type="PANTHER" id="PTHR36928:SF1">
    <property type="entry name" value="PHOSPHATASE YCDX-RELATED"/>
    <property type="match status" value="1"/>
</dbReference>
<name>A0A9Q4C5A4_9EURY</name>